<dbReference type="AlphaFoldDB" id="A0AA88S8T1"/>
<feature type="region of interest" description="Disordered" evidence="1">
    <location>
        <begin position="67"/>
        <end position="93"/>
    </location>
</feature>
<keyword evidence="3" id="KW-1185">Reference proteome</keyword>
<evidence type="ECO:0000313" key="3">
    <source>
        <dbReference type="Proteomes" id="UP001187315"/>
    </source>
</evidence>
<evidence type="ECO:0000256" key="1">
    <source>
        <dbReference type="SAM" id="MobiDB-lite"/>
    </source>
</evidence>
<feature type="compositionally biased region" description="Basic and acidic residues" evidence="1">
    <location>
        <begin position="1"/>
        <end position="21"/>
    </location>
</feature>
<feature type="region of interest" description="Disordered" evidence="1">
    <location>
        <begin position="1"/>
        <end position="30"/>
    </location>
</feature>
<protein>
    <submittedName>
        <fullName evidence="2">Uncharacterized protein</fullName>
    </submittedName>
</protein>
<sequence>MGKDEERRKVKETRRWTEKQKAGGGKKAPSALVWNAQSSWARAAIAMETTEQEGCWPWKMQKKRLAMKRRKRRRLDENGDTKKDIMMDVSEESRNLPSKVGSVKILSPKPAICNVMRCLAGLIRPLALC</sequence>
<accession>A0AA88S8T1</accession>
<name>A0AA88S8T1_TACVA</name>
<organism evidence="2 3">
    <name type="scientific">Tachysurus vachellii</name>
    <name type="common">Darkbarbel catfish</name>
    <name type="synonym">Pelteobagrus vachellii</name>
    <dbReference type="NCBI Taxonomy" id="175792"/>
    <lineage>
        <taxon>Eukaryota</taxon>
        <taxon>Metazoa</taxon>
        <taxon>Chordata</taxon>
        <taxon>Craniata</taxon>
        <taxon>Vertebrata</taxon>
        <taxon>Euteleostomi</taxon>
        <taxon>Actinopterygii</taxon>
        <taxon>Neopterygii</taxon>
        <taxon>Teleostei</taxon>
        <taxon>Ostariophysi</taxon>
        <taxon>Siluriformes</taxon>
        <taxon>Bagridae</taxon>
        <taxon>Tachysurus</taxon>
    </lineage>
</organism>
<evidence type="ECO:0000313" key="2">
    <source>
        <dbReference type="EMBL" id="KAK2823759.1"/>
    </source>
</evidence>
<gene>
    <name evidence="2" type="ORF">Q7C36_020359</name>
</gene>
<dbReference type="EMBL" id="JAVHJS010000021">
    <property type="protein sequence ID" value="KAK2823759.1"/>
    <property type="molecule type" value="Genomic_DNA"/>
</dbReference>
<feature type="compositionally biased region" description="Basic and acidic residues" evidence="1">
    <location>
        <begin position="74"/>
        <end position="93"/>
    </location>
</feature>
<dbReference type="Proteomes" id="UP001187315">
    <property type="component" value="Unassembled WGS sequence"/>
</dbReference>
<proteinExistence type="predicted"/>
<reference evidence="2" key="1">
    <citation type="submission" date="2023-08" db="EMBL/GenBank/DDBJ databases">
        <title>Pelteobagrus vachellii genome.</title>
        <authorList>
            <person name="Liu H."/>
        </authorList>
    </citation>
    <scope>NUCLEOTIDE SEQUENCE</scope>
    <source>
        <strain evidence="2">PRFRI_2022a</strain>
        <tissue evidence="2">Muscle</tissue>
    </source>
</reference>
<comment type="caution">
    <text evidence="2">The sequence shown here is derived from an EMBL/GenBank/DDBJ whole genome shotgun (WGS) entry which is preliminary data.</text>
</comment>